<feature type="domain" description="Conserved hypothetical protein CHP02391" evidence="1">
    <location>
        <begin position="241"/>
        <end position="352"/>
    </location>
</feature>
<evidence type="ECO:0000259" key="1">
    <source>
        <dbReference type="Pfam" id="PF09509"/>
    </source>
</evidence>
<comment type="caution">
    <text evidence="2">The sequence shown here is derived from an EMBL/GenBank/DDBJ whole genome shotgun (WGS) entry which is preliminary data.</text>
</comment>
<dbReference type="Pfam" id="PF09509">
    <property type="entry name" value="Hypoth_Ymh"/>
    <property type="match status" value="1"/>
</dbReference>
<organism evidence="2 3">
    <name type="scientific">Kouleothrix aurantiaca</name>
    <dbReference type="NCBI Taxonomy" id="186479"/>
    <lineage>
        <taxon>Bacteria</taxon>
        <taxon>Bacillati</taxon>
        <taxon>Chloroflexota</taxon>
        <taxon>Chloroflexia</taxon>
        <taxon>Chloroflexales</taxon>
        <taxon>Roseiflexineae</taxon>
        <taxon>Roseiflexaceae</taxon>
        <taxon>Kouleothrix</taxon>
    </lineage>
</organism>
<name>A0A0P9DTB4_9CHLR</name>
<keyword evidence="3" id="KW-1185">Reference proteome</keyword>
<dbReference type="Proteomes" id="UP000050509">
    <property type="component" value="Unassembled WGS sequence"/>
</dbReference>
<dbReference type="InterPro" id="IPR012654">
    <property type="entry name" value="CHP02391"/>
</dbReference>
<proteinExistence type="predicted"/>
<gene>
    <name evidence="2" type="ORF">SE17_09810</name>
</gene>
<dbReference type="AlphaFoldDB" id="A0A0P9DTB4"/>
<sequence>MELNIGPESLPQFEDRLLYHLVTLTGDRPMGVGEGISEAELAVPLAAELNITPEFAQSPAFHHSDARGIILAGVDALDHEGLVEALRVMGPGSIRPTRDGRRRVGEWRKTWEQNQVKLDRTVQRRILEELDRQRRANPERHNLNAKIDVDTLCADLEIEKNVYLANAKRLKDQRKIEEHSINEWTLADGYAFITEAGVRALETDTAVRPPQRDAQEAWVEVARLRRRLQIAERSPQTLIADEELRRRCEDLLAADQHYDRVIREACVILENRVRTAIGADATVIGTGLMEQAFSPRTPRLRLSQNEQEQRGAMELYRGVMAFFRNAAGHHVIETYSQDEALRFVAWIDLLLSMMTKAQAPTPPPT</sequence>
<evidence type="ECO:0000313" key="2">
    <source>
        <dbReference type="EMBL" id="KPV53415.1"/>
    </source>
</evidence>
<dbReference type="PATRIC" id="fig|186479.3.peg.5434"/>
<protein>
    <recommendedName>
        <fullName evidence="1">Conserved hypothetical protein CHP02391 domain-containing protein</fullName>
    </recommendedName>
</protein>
<dbReference type="NCBIfam" id="TIGR02391">
    <property type="entry name" value="hypoth_ymh"/>
    <property type="match status" value="1"/>
</dbReference>
<reference evidence="2 3" key="1">
    <citation type="submission" date="2015-09" db="EMBL/GenBank/DDBJ databases">
        <title>Draft genome sequence of Kouleothrix aurantiaca JCM 19913.</title>
        <authorList>
            <person name="Hemp J."/>
        </authorList>
    </citation>
    <scope>NUCLEOTIDE SEQUENCE [LARGE SCALE GENOMIC DNA]</scope>
    <source>
        <strain evidence="2 3">COM-B</strain>
    </source>
</reference>
<accession>A0A0P9DTB4</accession>
<dbReference type="EMBL" id="LJCR01000265">
    <property type="protein sequence ID" value="KPV53415.1"/>
    <property type="molecule type" value="Genomic_DNA"/>
</dbReference>
<evidence type="ECO:0000313" key="3">
    <source>
        <dbReference type="Proteomes" id="UP000050509"/>
    </source>
</evidence>